<evidence type="ECO:0008006" key="3">
    <source>
        <dbReference type="Google" id="ProtNLM"/>
    </source>
</evidence>
<sequence>MGTDVHRIVDQTALLLEDAELHERMSRPLTPYGDGHASERIAARLCAWLEQRRAEKRCS</sequence>
<protein>
    <recommendedName>
        <fullName evidence="3">UDP-N-acetylglucosamine 2-epimerase</fullName>
    </recommendedName>
</protein>
<organism evidence="1 2">
    <name type="scientific">Pseudomonas solani</name>
    <dbReference type="NCBI Taxonomy" id="2731552"/>
    <lineage>
        <taxon>Bacteria</taxon>
        <taxon>Pseudomonadati</taxon>
        <taxon>Pseudomonadota</taxon>
        <taxon>Gammaproteobacteria</taxon>
        <taxon>Pseudomonadales</taxon>
        <taxon>Pseudomonadaceae</taxon>
        <taxon>Pseudomonas</taxon>
    </lineage>
</organism>
<dbReference type="Proteomes" id="UP001064896">
    <property type="component" value="Chromosome"/>
</dbReference>
<reference evidence="1" key="1">
    <citation type="submission" date="2020-05" db="EMBL/GenBank/DDBJ databases">
        <title>Complete genome sequence of Pseudomonas sp. Sm006.</title>
        <authorList>
            <person name="Takeuchi K."/>
            <person name="Someya N."/>
        </authorList>
    </citation>
    <scope>NUCLEOTIDE SEQUENCE</scope>
    <source>
        <strain evidence="1">Sm006</strain>
    </source>
</reference>
<accession>A0ABN6BW42</accession>
<dbReference type="Gene3D" id="3.40.50.2000">
    <property type="entry name" value="Glycogen Phosphorylase B"/>
    <property type="match status" value="2"/>
</dbReference>
<name>A0ABN6BW42_9PSED</name>
<dbReference type="EMBL" id="AP023081">
    <property type="protein sequence ID" value="BCD87240.1"/>
    <property type="molecule type" value="Genomic_DNA"/>
</dbReference>
<proteinExistence type="predicted"/>
<keyword evidence="2" id="KW-1185">Reference proteome</keyword>
<dbReference type="SUPFAM" id="SSF53756">
    <property type="entry name" value="UDP-Glycosyltransferase/glycogen phosphorylase"/>
    <property type="match status" value="1"/>
</dbReference>
<evidence type="ECO:0000313" key="1">
    <source>
        <dbReference type="EMBL" id="BCD87240.1"/>
    </source>
</evidence>
<evidence type="ECO:0000313" key="2">
    <source>
        <dbReference type="Proteomes" id="UP001064896"/>
    </source>
</evidence>
<gene>
    <name evidence="1" type="ORF">PSm6_36470</name>
</gene>